<keyword evidence="6" id="KW-0227">DNA damage</keyword>
<name>A0A3N0VLS1_9GAMM</name>
<keyword evidence="2 6" id="KW-0235">DNA replication</keyword>
<dbReference type="GO" id="GO:0000731">
    <property type="term" value="P:DNA synthesis involved in DNA repair"/>
    <property type="evidence" value="ECO:0007669"/>
    <property type="project" value="TreeGrafter"/>
</dbReference>
<keyword evidence="6" id="KW-0742">SOS response</keyword>
<dbReference type="HAMAP" id="MF_00365">
    <property type="entry name" value="RecF"/>
    <property type="match status" value="1"/>
</dbReference>
<evidence type="ECO:0000259" key="7">
    <source>
        <dbReference type="Pfam" id="PF02463"/>
    </source>
</evidence>
<dbReference type="InterPro" id="IPR042174">
    <property type="entry name" value="RecF_2"/>
</dbReference>
<evidence type="ECO:0000313" key="8">
    <source>
        <dbReference type="EMBL" id="ROH93699.1"/>
    </source>
</evidence>
<dbReference type="PANTHER" id="PTHR32182">
    <property type="entry name" value="DNA REPLICATION AND REPAIR PROTEIN RECF"/>
    <property type="match status" value="1"/>
</dbReference>
<dbReference type="GO" id="GO:0003697">
    <property type="term" value="F:single-stranded DNA binding"/>
    <property type="evidence" value="ECO:0007669"/>
    <property type="project" value="UniProtKB-UniRule"/>
</dbReference>
<accession>A0A3N0VLS1</accession>
<dbReference type="Gene3D" id="1.20.1050.90">
    <property type="entry name" value="RecF/RecN/SMC, N-terminal domain"/>
    <property type="match status" value="1"/>
</dbReference>
<comment type="similarity">
    <text evidence="6">Belongs to the RecF family.</text>
</comment>
<dbReference type="InParanoid" id="A0A3N0VLS1"/>
<dbReference type="GO" id="GO:0005524">
    <property type="term" value="F:ATP binding"/>
    <property type="evidence" value="ECO:0007669"/>
    <property type="project" value="UniProtKB-UniRule"/>
</dbReference>
<dbReference type="Pfam" id="PF02463">
    <property type="entry name" value="SMC_N"/>
    <property type="match status" value="1"/>
</dbReference>
<evidence type="ECO:0000256" key="4">
    <source>
        <dbReference type="ARBA" id="ARBA00022840"/>
    </source>
</evidence>
<dbReference type="NCBIfam" id="TIGR00611">
    <property type="entry name" value="recf"/>
    <property type="match status" value="1"/>
</dbReference>
<dbReference type="PANTHER" id="PTHR32182:SF0">
    <property type="entry name" value="DNA REPLICATION AND REPAIR PROTEIN RECF"/>
    <property type="match status" value="1"/>
</dbReference>
<gene>
    <name evidence="6 8" type="primary">recF</name>
    <name evidence="8" type="ORF">ED208_04025</name>
</gene>
<protein>
    <recommendedName>
        <fullName evidence="6">DNA replication and repair protein RecF</fullName>
    </recommendedName>
</protein>
<dbReference type="GO" id="GO:0006260">
    <property type="term" value="P:DNA replication"/>
    <property type="evidence" value="ECO:0007669"/>
    <property type="project" value="UniProtKB-UniRule"/>
</dbReference>
<dbReference type="GO" id="GO:0006302">
    <property type="term" value="P:double-strand break repair"/>
    <property type="evidence" value="ECO:0007669"/>
    <property type="project" value="TreeGrafter"/>
</dbReference>
<keyword evidence="6" id="KW-0234">DNA repair</keyword>
<sequence length="366" mass="41229">MRIARVAAESLRRFEQFRLDPHPGINILHGANAAGKTSVLEAIYLATRAGSFRARRVEELIREGQSLARVQIALAEDVSGGAPATPWSVLVQRGEVQVRRLGELSNRKELAEAAPVALVDRQLHRVFEEGPVYRRRYLDWGLFYVEQSFFSLWRRYERALRQRNQALRQRLSPPQIAAWDPELVVAGEALQAIRRNHLKVLEGEVRLWLARLLDTDRISLQLVAGWDESLDLQSAISLGLAGDRKMGFTHAGPHRAELRLRFQERDARSFVSRGQQKLLAVAMILAQASLVARVRQNSPVILLDDLEAELSQDWQRRLLAALADYPGQSMVTSLEWRVGLMPAGNASTAHRVFHVEHGNLSATDSV</sequence>
<feature type="domain" description="RecF/RecN/SMC N-terminal" evidence="7">
    <location>
        <begin position="3"/>
        <end position="337"/>
    </location>
</feature>
<evidence type="ECO:0000256" key="3">
    <source>
        <dbReference type="ARBA" id="ARBA00022741"/>
    </source>
</evidence>
<keyword evidence="1 6" id="KW-0963">Cytoplasm</keyword>
<dbReference type="InterPro" id="IPR001238">
    <property type="entry name" value="DNA-binding_RecF"/>
</dbReference>
<comment type="function">
    <text evidence="6">The RecF protein is involved in DNA metabolism; it is required for DNA replication and normal SOS inducibility. RecF binds preferentially to single-stranded, linear DNA. It also seems to bind ATP.</text>
</comment>
<dbReference type="EMBL" id="RJVO01000001">
    <property type="protein sequence ID" value="ROH93699.1"/>
    <property type="molecule type" value="Genomic_DNA"/>
</dbReference>
<reference evidence="8 9" key="1">
    <citation type="submission" date="2018-10" db="EMBL/GenBank/DDBJ databases">
        <authorList>
            <person name="Chen W.-M."/>
        </authorList>
    </citation>
    <scope>NUCLEOTIDE SEQUENCE [LARGE SCALE GENOMIC DNA]</scope>
    <source>
        <strain evidence="8 9">THS-13</strain>
    </source>
</reference>
<keyword evidence="3 6" id="KW-0547">Nucleotide-binding</keyword>
<dbReference type="Proteomes" id="UP000282106">
    <property type="component" value="Unassembled WGS sequence"/>
</dbReference>
<dbReference type="SUPFAM" id="SSF52540">
    <property type="entry name" value="P-loop containing nucleoside triphosphate hydrolases"/>
    <property type="match status" value="1"/>
</dbReference>
<dbReference type="GO" id="GO:0005737">
    <property type="term" value="C:cytoplasm"/>
    <property type="evidence" value="ECO:0007669"/>
    <property type="project" value="UniProtKB-SubCell"/>
</dbReference>
<proteinExistence type="inferred from homology"/>
<comment type="subcellular location">
    <subcellularLocation>
        <location evidence="6">Cytoplasm</location>
    </subcellularLocation>
</comment>
<evidence type="ECO:0000256" key="6">
    <source>
        <dbReference type="HAMAP-Rule" id="MF_00365"/>
    </source>
</evidence>
<dbReference type="FunCoup" id="A0A3N0VLS1">
    <property type="interactions" value="207"/>
</dbReference>
<evidence type="ECO:0000256" key="1">
    <source>
        <dbReference type="ARBA" id="ARBA00022490"/>
    </source>
</evidence>
<organism evidence="8 9">
    <name type="scientific">Stagnimonas aquatica</name>
    <dbReference type="NCBI Taxonomy" id="2689987"/>
    <lineage>
        <taxon>Bacteria</taxon>
        <taxon>Pseudomonadati</taxon>
        <taxon>Pseudomonadota</taxon>
        <taxon>Gammaproteobacteria</taxon>
        <taxon>Nevskiales</taxon>
        <taxon>Nevskiaceae</taxon>
        <taxon>Stagnimonas</taxon>
    </lineage>
</organism>
<keyword evidence="9" id="KW-1185">Reference proteome</keyword>
<evidence type="ECO:0000256" key="5">
    <source>
        <dbReference type="ARBA" id="ARBA00023125"/>
    </source>
</evidence>
<dbReference type="InterPro" id="IPR027417">
    <property type="entry name" value="P-loop_NTPase"/>
</dbReference>
<keyword evidence="4 6" id="KW-0067">ATP-binding</keyword>
<keyword evidence="5 6" id="KW-0238">DNA-binding</keyword>
<evidence type="ECO:0000256" key="2">
    <source>
        <dbReference type="ARBA" id="ARBA00022705"/>
    </source>
</evidence>
<dbReference type="AlphaFoldDB" id="A0A3N0VLS1"/>
<evidence type="ECO:0000313" key="9">
    <source>
        <dbReference type="Proteomes" id="UP000282106"/>
    </source>
</evidence>
<comment type="caution">
    <text evidence="8">The sequence shown here is derived from an EMBL/GenBank/DDBJ whole genome shotgun (WGS) entry which is preliminary data.</text>
</comment>
<feature type="binding site" evidence="6">
    <location>
        <begin position="30"/>
        <end position="37"/>
    </location>
    <ligand>
        <name>ATP</name>
        <dbReference type="ChEBI" id="CHEBI:30616"/>
    </ligand>
</feature>
<dbReference type="InterPro" id="IPR003395">
    <property type="entry name" value="RecF/RecN/SMC_N"/>
</dbReference>
<dbReference type="RefSeq" id="WP_123210554.1">
    <property type="nucleotide sequence ID" value="NZ_RJVO01000001.1"/>
</dbReference>
<dbReference type="GO" id="GO:0009432">
    <property type="term" value="P:SOS response"/>
    <property type="evidence" value="ECO:0007669"/>
    <property type="project" value="UniProtKB-UniRule"/>
</dbReference>
<dbReference type="Gene3D" id="3.40.50.300">
    <property type="entry name" value="P-loop containing nucleotide triphosphate hydrolases"/>
    <property type="match status" value="1"/>
</dbReference>